<organism evidence="2 3">
    <name type="scientific">Sphingomonas sanguinis</name>
    <dbReference type="NCBI Taxonomy" id="33051"/>
    <lineage>
        <taxon>Bacteria</taxon>
        <taxon>Pseudomonadati</taxon>
        <taxon>Pseudomonadota</taxon>
        <taxon>Alphaproteobacteria</taxon>
        <taxon>Sphingomonadales</taxon>
        <taxon>Sphingomonadaceae</taxon>
        <taxon>Sphingomonas</taxon>
    </lineage>
</organism>
<dbReference type="GO" id="GO:0000731">
    <property type="term" value="P:DNA synthesis involved in DNA repair"/>
    <property type="evidence" value="ECO:0007669"/>
    <property type="project" value="TreeGrafter"/>
</dbReference>
<dbReference type="PANTHER" id="PTHR32182:SF0">
    <property type="entry name" value="DNA REPLICATION AND REPAIR PROTEIN RECF"/>
    <property type="match status" value="1"/>
</dbReference>
<sequence>MITVERIKIEDFRGIRNLTVDLGSANFAVCGPNGTGKSGIVDALEFGLTGTISRLVGKGRGALSVKEHGPHVNSRTHPEKAVVTLEVSIPSLGKKATISRNVKSPKAPKITPDDPAIRAVFEHVQRHPEFSLSRREIIKYVLAEPGVRAEEVQALLQLDKLDTTRKLLLKISNAATRDLKALEGERDRAATHLMSALGIAEVKAATLLAAVNVKRATLDLPALTKLEATTSIRDGLETQGGVSAPKVPKVQAKTEIANGLTALEAIKTPETEAVWSEVVDALTALKENEAKLVDITRDGMLATALDLFDNEHCPVCETAWEPTEFRAVVETQREQLKTAAAERERVEKLIEPVVVALEGLRPMLRQLAVYARDLPTPLAFEPFAVVAKEADRRAEVLRNFLPLDDAIAALDTDWADIQAALDHVSILSASVEALPEPTDRDAARDYLTVGQERLESWRQAMTKYAAGKAKADAAAKVHALYGTTADKALEAIYKEVEAEFRSYYRDINGDDESKFEAQLTPSLGKLGFEVDFYGKGFFPPGAYHSEGHQDGMGLCLYLALMKHLLGDQFTFAVLDDVLMSVDAGHRREVCTLLRAKFPKTQFVLTTHDPVWLNHMKSSKLVAGRSAVTFRKWHVDHGPQEWKQTDVWAEVDQLVANNEIRAAAGQLRHYLEYAAAEWCARLGGRVEYRSDAKYELGDLLPAAIGAMNDLYKKAKTTAQSWGDNARFDEINACHTAFTAAVSQSQSEQWEINPAVHFNEWANLQRQDFEPVVVAFKQLEREFECPACGDLIYVVQSGKTKEAARCGCAKVNLNLKPKPKLWQ</sequence>
<evidence type="ECO:0000313" key="2">
    <source>
        <dbReference type="EMBL" id="KTW10418.1"/>
    </source>
</evidence>
<dbReference type="Proteomes" id="UP000074410">
    <property type="component" value="Unassembled WGS sequence"/>
</dbReference>
<gene>
    <name evidence="2" type="ORF">NS258_12685</name>
</gene>
<accession>A0A147J6M3</accession>
<dbReference type="InterPro" id="IPR003395">
    <property type="entry name" value="RecF/RecN/SMC_N"/>
</dbReference>
<dbReference type="Gene3D" id="3.40.50.300">
    <property type="entry name" value="P-loop containing nucleotide triphosphate hydrolases"/>
    <property type="match status" value="2"/>
</dbReference>
<dbReference type="GO" id="GO:0006302">
    <property type="term" value="P:double-strand break repair"/>
    <property type="evidence" value="ECO:0007669"/>
    <property type="project" value="TreeGrafter"/>
</dbReference>
<dbReference type="SUPFAM" id="SSF52540">
    <property type="entry name" value="P-loop containing nucleoside triphosphate hydrolases"/>
    <property type="match status" value="1"/>
</dbReference>
<protein>
    <recommendedName>
        <fullName evidence="1">RecF/RecN/SMC N-terminal domain-containing protein</fullName>
    </recommendedName>
</protein>
<dbReference type="PATRIC" id="fig|33051.5.peg.3779"/>
<evidence type="ECO:0000259" key="1">
    <source>
        <dbReference type="Pfam" id="PF02463"/>
    </source>
</evidence>
<dbReference type="EMBL" id="LDTC01000096">
    <property type="protein sequence ID" value="KTW10418.1"/>
    <property type="molecule type" value="Genomic_DNA"/>
</dbReference>
<feature type="domain" description="RecF/RecN/SMC N-terminal" evidence="1">
    <location>
        <begin position="4"/>
        <end position="618"/>
    </location>
</feature>
<dbReference type="PANTHER" id="PTHR32182">
    <property type="entry name" value="DNA REPLICATION AND REPAIR PROTEIN RECF"/>
    <property type="match status" value="1"/>
</dbReference>
<proteinExistence type="predicted"/>
<evidence type="ECO:0000313" key="3">
    <source>
        <dbReference type="Proteomes" id="UP000074410"/>
    </source>
</evidence>
<comment type="caution">
    <text evidence="2">The sequence shown here is derived from an EMBL/GenBank/DDBJ whole genome shotgun (WGS) entry which is preliminary data.</text>
</comment>
<dbReference type="InterPro" id="IPR027417">
    <property type="entry name" value="P-loop_NTPase"/>
</dbReference>
<dbReference type="Pfam" id="PF02463">
    <property type="entry name" value="SMC_N"/>
    <property type="match status" value="1"/>
</dbReference>
<dbReference type="AlphaFoldDB" id="A0A147J6M3"/>
<dbReference type="RefSeq" id="WP_058717446.1">
    <property type="nucleotide sequence ID" value="NZ_LDTC01000096.1"/>
</dbReference>
<reference evidence="2 3" key="1">
    <citation type="journal article" date="2016" name="Front. Microbiol.">
        <title>Genomic Resource of Rice Seed Associated Bacteria.</title>
        <authorList>
            <person name="Midha S."/>
            <person name="Bansal K."/>
            <person name="Sharma S."/>
            <person name="Kumar N."/>
            <person name="Patil P.P."/>
            <person name="Chaudhry V."/>
            <person name="Patil P.B."/>
        </authorList>
    </citation>
    <scope>NUCLEOTIDE SEQUENCE [LARGE SCALE GENOMIC DNA]</scope>
    <source>
        <strain evidence="2 3">NS258</strain>
    </source>
</reference>
<name>A0A147J6M3_9SPHN</name>